<name>A0A3M7QGF4_BRAPC</name>
<reference evidence="2 3" key="1">
    <citation type="journal article" date="2018" name="Sci. Rep.">
        <title>Genomic signatures of local adaptation to the degree of environmental predictability in rotifers.</title>
        <authorList>
            <person name="Franch-Gras L."/>
            <person name="Hahn C."/>
            <person name="Garcia-Roger E.M."/>
            <person name="Carmona M.J."/>
            <person name="Serra M."/>
            <person name="Gomez A."/>
        </authorList>
    </citation>
    <scope>NUCLEOTIDE SEQUENCE [LARGE SCALE GENOMIC DNA]</scope>
    <source>
        <strain evidence="2">HYR1</strain>
    </source>
</reference>
<comment type="similarity">
    <text evidence="1">Belongs to the universal ribosomal protein uS2 family.</text>
</comment>
<dbReference type="GO" id="GO:0005763">
    <property type="term" value="C:mitochondrial small ribosomal subunit"/>
    <property type="evidence" value="ECO:0007669"/>
    <property type="project" value="TreeGrafter"/>
</dbReference>
<evidence type="ECO:0000313" key="3">
    <source>
        <dbReference type="Proteomes" id="UP000276133"/>
    </source>
</evidence>
<dbReference type="GO" id="GO:0003735">
    <property type="term" value="F:structural constituent of ribosome"/>
    <property type="evidence" value="ECO:0007669"/>
    <property type="project" value="InterPro"/>
</dbReference>
<keyword evidence="3" id="KW-1185">Reference proteome</keyword>
<dbReference type="CDD" id="cd01425">
    <property type="entry name" value="RPS2"/>
    <property type="match status" value="1"/>
</dbReference>
<dbReference type="InterPro" id="IPR001865">
    <property type="entry name" value="Ribosomal_uS2"/>
</dbReference>
<dbReference type="PANTHER" id="PTHR12534">
    <property type="entry name" value="30S RIBOSOMAL PROTEIN S2 PROKARYOTIC AND ORGANELLAR"/>
    <property type="match status" value="1"/>
</dbReference>
<dbReference type="PRINTS" id="PR00395">
    <property type="entry name" value="RIBOSOMALS2"/>
</dbReference>
<evidence type="ECO:0000313" key="2">
    <source>
        <dbReference type="EMBL" id="RNA10028.1"/>
    </source>
</evidence>
<dbReference type="Pfam" id="PF00318">
    <property type="entry name" value="Ribosomal_S2"/>
    <property type="match status" value="2"/>
</dbReference>
<dbReference type="STRING" id="10195.A0A3M7QGF4"/>
<gene>
    <name evidence="2" type="ORF">BpHYR1_001381</name>
</gene>
<accession>A0A3M7QGF4</accession>
<comment type="caution">
    <text evidence="2">The sequence shown here is derived from an EMBL/GenBank/DDBJ whole genome shotgun (WGS) entry which is preliminary data.</text>
</comment>
<dbReference type="OrthoDB" id="2320368at2759"/>
<dbReference type="AlphaFoldDB" id="A0A3M7QGF4"/>
<dbReference type="Gene3D" id="3.40.50.10490">
    <property type="entry name" value="Glucose-6-phosphate isomerase like protein, domain 1"/>
    <property type="match status" value="1"/>
</dbReference>
<dbReference type="SUPFAM" id="SSF52313">
    <property type="entry name" value="Ribosomal protein S2"/>
    <property type="match status" value="1"/>
</dbReference>
<dbReference type="PANTHER" id="PTHR12534:SF0">
    <property type="entry name" value="SMALL RIBOSOMAL SUBUNIT PROTEIN US2M"/>
    <property type="match status" value="1"/>
</dbReference>
<sequence>MLNFGRNVPVLFTKLPIIRSQSFFNPNSSIHLSTSRKQIDQKANENQEKVIYPLQHEDFFQVNEMVKLEDLFKARCYYGHHNGLRCPWMNEFIFGTRINTDIIDLEQTVPMMKSALNFVGHIAFKKGVILFLSRYAQHIPLIEQTAYEVGEFSHCKPWKNGTFTDSTRRFGSVIRLPDLCIFFHTHDKLNETHGAVLETAKMMIPTVAICDSDVDPSQITYPIPANDDTLVSQILYTRLIKEVIVKAKKKRQELEKQGYIIKYE</sequence>
<proteinExistence type="inferred from homology"/>
<dbReference type="EMBL" id="REGN01006314">
    <property type="protein sequence ID" value="RNA10028.1"/>
    <property type="molecule type" value="Genomic_DNA"/>
</dbReference>
<protein>
    <submittedName>
        <fullName evidence="2">28S ribosomal mitochondrial</fullName>
    </submittedName>
</protein>
<evidence type="ECO:0000256" key="1">
    <source>
        <dbReference type="ARBA" id="ARBA00006242"/>
    </source>
</evidence>
<dbReference type="Proteomes" id="UP000276133">
    <property type="component" value="Unassembled WGS sequence"/>
</dbReference>
<dbReference type="GO" id="GO:0006412">
    <property type="term" value="P:translation"/>
    <property type="evidence" value="ECO:0007669"/>
    <property type="project" value="InterPro"/>
</dbReference>
<dbReference type="InterPro" id="IPR023591">
    <property type="entry name" value="Ribosomal_uS2_flav_dom_sf"/>
</dbReference>
<dbReference type="HAMAP" id="MF_00291_B">
    <property type="entry name" value="Ribosomal_uS2_B"/>
    <property type="match status" value="1"/>
</dbReference>
<organism evidence="2 3">
    <name type="scientific">Brachionus plicatilis</name>
    <name type="common">Marine rotifer</name>
    <name type="synonym">Brachionus muelleri</name>
    <dbReference type="NCBI Taxonomy" id="10195"/>
    <lineage>
        <taxon>Eukaryota</taxon>
        <taxon>Metazoa</taxon>
        <taxon>Spiralia</taxon>
        <taxon>Gnathifera</taxon>
        <taxon>Rotifera</taxon>
        <taxon>Eurotatoria</taxon>
        <taxon>Monogononta</taxon>
        <taxon>Pseudotrocha</taxon>
        <taxon>Ploima</taxon>
        <taxon>Brachionidae</taxon>
        <taxon>Brachionus</taxon>
    </lineage>
</organism>
<dbReference type="InterPro" id="IPR005706">
    <property type="entry name" value="Ribosomal_uS2_bac/mit/plastid"/>
</dbReference>